<dbReference type="InterPro" id="IPR006119">
    <property type="entry name" value="Resolv_N"/>
</dbReference>
<organism evidence="7 8">
    <name type="scientific">Clostridium gallinarum</name>
    <dbReference type="NCBI Taxonomy" id="2762246"/>
    <lineage>
        <taxon>Bacteria</taxon>
        <taxon>Bacillati</taxon>
        <taxon>Bacillota</taxon>
        <taxon>Clostridia</taxon>
        <taxon>Eubacteriales</taxon>
        <taxon>Clostridiaceae</taxon>
        <taxon>Clostridium</taxon>
    </lineage>
</organism>
<name>A0ABR8Q605_9CLOT</name>
<dbReference type="Gene3D" id="1.10.287.2170">
    <property type="match status" value="1"/>
</dbReference>
<dbReference type="Gene3D" id="1.10.1660.10">
    <property type="match status" value="1"/>
</dbReference>
<dbReference type="InterPro" id="IPR051491">
    <property type="entry name" value="Recombinase/Transposase-rel"/>
</dbReference>
<dbReference type="PROSITE" id="PS50937">
    <property type="entry name" value="HTH_MERR_2"/>
    <property type="match status" value="1"/>
</dbReference>
<dbReference type="InterPro" id="IPR041718">
    <property type="entry name" value="IS607_transposase-like"/>
</dbReference>
<dbReference type="CDD" id="cd03769">
    <property type="entry name" value="SR_IS607_transposase_like"/>
    <property type="match status" value="1"/>
</dbReference>
<dbReference type="PROSITE" id="PS51736">
    <property type="entry name" value="RECOMBINASES_3"/>
    <property type="match status" value="1"/>
</dbReference>
<evidence type="ECO:0000256" key="1">
    <source>
        <dbReference type="ARBA" id="ARBA00022908"/>
    </source>
</evidence>
<reference evidence="7 8" key="1">
    <citation type="submission" date="2020-08" db="EMBL/GenBank/DDBJ databases">
        <title>A Genomic Blueprint of the Chicken Gut Microbiome.</title>
        <authorList>
            <person name="Gilroy R."/>
            <person name="Ravi A."/>
            <person name="Getino M."/>
            <person name="Pursley I."/>
            <person name="Horton D.L."/>
            <person name="Alikhan N.-F."/>
            <person name="Baker D."/>
            <person name="Gharbi K."/>
            <person name="Hall N."/>
            <person name="Watson M."/>
            <person name="Adriaenssens E.M."/>
            <person name="Foster-Nyarko E."/>
            <person name="Jarju S."/>
            <person name="Secka A."/>
            <person name="Antonio M."/>
            <person name="Oren A."/>
            <person name="Chaudhuri R."/>
            <person name="La Ragione R.M."/>
            <person name="Hildebrand F."/>
            <person name="Pallen M.J."/>
        </authorList>
    </citation>
    <scope>NUCLEOTIDE SEQUENCE [LARGE SCALE GENOMIC DNA]</scope>
    <source>
        <strain evidence="7 8">Sa3CUN1</strain>
    </source>
</reference>
<dbReference type="InterPro" id="IPR000551">
    <property type="entry name" value="MerR-type_HTH_dom"/>
</dbReference>
<dbReference type="SUPFAM" id="SSF46955">
    <property type="entry name" value="Putative DNA-binding domain"/>
    <property type="match status" value="1"/>
</dbReference>
<evidence type="ECO:0000259" key="5">
    <source>
        <dbReference type="PROSITE" id="PS50937"/>
    </source>
</evidence>
<feature type="domain" description="HTH merR-type" evidence="5">
    <location>
        <begin position="3"/>
        <end position="47"/>
    </location>
</feature>
<dbReference type="InterPro" id="IPR009061">
    <property type="entry name" value="DNA-bd_dom_put_sf"/>
</dbReference>
<accession>A0ABR8Q605</accession>
<dbReference type="NCBIfam" id="NF033518">
    <property type="entry name" value="transpos_IS607"/>
    <property type="match status" value="1"/>
</dbReference>
<evidence type="ECO:0000256" key="2">
    <source>
        <dbReference type="ARBA" id="ARBA00023125"/>
    </source>
</evidence>
<dbReference type="InterPro" id="IPR036162">
    <property type="entry name" value="Resolvase-like_N_sf"/>
</dbReference>
<feature type="domain" description="Resolvase/invertase-type recombinase catalytic" evidence="6">
    <location>
        <begin position="62"/>
        <end position="208"/>
    </location>
</feature>
<evidence type="ECO:0000313" key="8">
    <source>
        <dbReference type="Proteomes" id="UP000640335"/>
    </source>
</evidence>
<dbReference type="PANTHER" id="PTHR36172">
    <property type="match status" value="1"/>
</dbReference>
<proteinExistence type="predicted"/>
<evidence type="ECO:0000313" key="7">
    <source>
        <dbReference type="EMBL" id="MBD7915860.1"/>
    </source>
</evidence>
<keyword evidence="3" id="KW-0233">DNA recombination</keyword>
<dbReference type="Pfam" id="PF00239">
    <property type="entry name" value="Resolvase"/>
    <property type="match status" value="1"/>
</dbReference>
<comment type="caution">
    <text evidence="7">The sequence shown here is derived from an EMBL/GenBank/DDBJ whole genome shotgun (WGS) entry which is preliminary data.</text>
</comment>
<evidence type="ECO:0000259" key="6">
    <source>
        <dbReference type="PROSITE" id="PS51736"/>
    </source>
</evidence>
<dbReference type="EMBL" id="JACSQZ010000047">
    <property type="protein sequence ID" value="MBD7915860.1"/>
    <property type="molecule type" value="Genomic_DNA"/>
</dbReference>
<dbReference type="InterPro" id="IPR048046">
    <property type="entry name" value="Transpos_IS607"/>
</dbReference>
<dbReference type="Gene3D" id="3.40.50.1390">
    <property type="entry name" value="Resolvase, N-terminal catalytic domain"/>
    <property type="match status" value="1"/>
</dbReference>
<protein>
    <submittedName>
        <fullName evidence="7">IS607 family transposase</fullName>
    </submittedName>
</protein>
<evidence type="ECO:0000256" key="4">
    <source>
        <dbReference type="PROSITE-ProRule" id="PRU10137"/>
    </source>
</evidence>
<gene>
    <name evidence="7" type="ORF">H9660_11960</name>
</gene>
<sequence>MRYYSIGEFAKAINVTEQTLRNWDKKGTLSPHHTTSYGKRFYSQEQLNNYIGKDDSSNLVRKIIGYCRVSSNKQKDDLERQIENVKTYMYARGYQFEIISDIGSGINYDKKGLLTLLELIQSNQVEKVVVLYKDRLLRFGYELFENVCKYYNTKIEIIDNTEKSDEEELVEDMIQIVTVFSCRLQGKRAKQTKKIIKELKSNDTINES</sequence>
<evidence type="ECO:0000256" key="3">
    <source>
        <dbReference type="ARBA" id="ARBA00023172"/>
    </source>
</evidence>
<keyword evidence="1" id="KW-0229">DNA integration</keyword>
<dbReference type="PROSITE" id="PS00397">
    <property type="entry name" value="RECOMBINASES_1"/>
    <property type="match status" value="1"/>
</dbReference>
<keyword evidence="8" id="KW-1185">Reference proteome</keyword>
<dbReference type="RefSeq" id="WP_191750613.1">
    <property type="nucleotide sequence ID" value="NZ_JACSQZ010000047.1"/>
</dbReference>
<dbReference type="Pfam" id="PF00376">
    <property type="entry name" value="MerR"/>
    <property type="match status" value="1"/>
</dbReference>
<dbReference type="SUPFAM" id="SSF53041">
    <property type="entry name" value="Resolvase-like"/>
    <property type="match status" value="1"/>
</dbReference>
<dbReference type="Proteomes" id="UP000640335">
    <property type="component" value="Unassembled WGS sequence"/>
</dbReference>
<dbReference type="SMART" id="SM00857">
    <property type="entry name" value="Resolvase"/>
    <property type="match status" value="1"/>
</dbReference>
<dbReference type="PANTHER" id="PTHR36172:SF1">
    <property type="entry name" value="RESOLVASE-RELATED"/>
    <property type="match status" value="1"/>
</dbReference>
<feature type="active site" description="O-(5'-phospho-DNA)-serine intermediate" evidence="4">
    <location>
        <position position="70"/>
    </location>
</feature>
<dbReference type="InterPro" id="IPR006118">
    <property type="entry name" value="Recombinase_CS"/>
</dbReference>
<keyword evidence="2" id="KW-0238">DNA-binding</keyword>